<protein>
    <submittedName>
        <fullName evidence="1">Uncharacterized protein</fullName>
    </submittedName>
</protein>
<dbReference type="EMBL" id="LAVV01008156">
    <property type="protein sequence ID" value="KNZ53610.1"/>
    <property type="molecule type" value="Genomic_DNA"/>
</dbReference>
<dbReference type="AlphaFoldDB" id="A0A0L6V0G0"/>
<evidence type="ECO:0000313" key="1">
    <source>
        <dbReference type="EMBL" id="KNZ53610.1"/>
    </source>
</evidence>
<proteinExistence type="predicted"/>
<keyword evidence="2" id="KW-1185">Reference proteome</keyword>
<dbReference type="VEuPathDB" id="FungiDB:VP01_3189g3"/>
<organism evidence="1 2">
    <name type="scientific">Puccinia sorghi</name>
    <dbReference type="NCBI Taxonomy" id="27349"/>
    <lineage>
        <taxon>Eukaryota</taxon>
        <taxon>Fungi</taxon>
        <taxon>Dikarya</taxon>
        <taxon>Basidiomycota</taxon>
        <taxon>Pucciniomycotina</taxon>
        <taxon>Pucciniomycetes</taxon>
        <taxon>Pucciniales</taxon>
        <taxon>Pucciniaceae</taxon>
        <taxon>Puccinia</taxon>
    </lineage>
</organism>
<comment type="caution">
    <text evidence="1">The sequence shown here is derived from an EMBL/GenBank/DDBJ whole genome shotgun (WGS) entry which is preliminary data.</text>
</comment>
<name>A0A0L6V0G0_9BASI</name>
<evidence type="ECO:0000313" key="2">
    <source>
        <dbReference type="Proteomes" id="UP000037035"/>
    </source>
</evidence>
<dbReference type="Proteomes" id="UP000037035">
    <property type="component" value="Unassembled WGS sequence"/>
</dbReference>
<gene>
    <name evidence="1" type="ORF">VP01_3189g3</name>
</gene>
<accession>A0A0L6V0G0</accession>
<reference evidence="1 2" key="1">
    <citation type="submission" date="2015-08" db="EMBL/GenBank/DDBJ databases">
        <title>Next Generation Sequencing and Analysis of the Genome of Puccinia sorghi L Schw, the Causal Agent of Maize Common Rust.</title>
        <authorList>
            <person name="Rochi L."/>
            <person name="Burguener G."/>
            <person name="Darino M."/>
            <person name="Turjanski A."/>
            <person name="Kreff E."/>
            <person name="Dieguez M.J."/>
            <person name="Sacco F."/>
        </authorList>
    </citation>
    <scope>NUCLEOTIDE SEQUENCE [LARGE SCALE GENOMIC DNA]</scope>
    <source>
        <strain evidence="1 2">RO10H11247</strain>
    </source>
</reference>
<sequence>MATFQDFQEQLASVCNLAFLNTGPTIMKPVLSNTPTIEWQDTIARTPSVSLTLSMPTPSKAITRGDKEDLREQKTWCRMEHAWENFVPTKIEMADLPRLGNLFQQEWNRG</sequence>